<reference evidence="2 3" key="1">
    <citation type="submission" date="2020-08" db="EMBL/GenBank/DDBJ databases">
        <title>Genomic Encyclopedia of Type Strains, Phase IV (KMG-IV): sequencing the most valuable type-strain genomes for metagenomic binning, comparative biology and taxonomic classification.</title>
        <authorList>
            <person name="Goeker M."/>
        </authorList>
    </citation>
    <scope>NUCLEOTIDE SEQUENCE [LARGE SCALE GENOMIC DNA]</scope>
    <source>
        <strain evidence="2 3">DSM 101465</strain>
    </source>
</reference>
<dbReference type="EMBL" id="JACHEH010000003">
    <property type="protein sequence ID" value="MBB6168037.1"/>
    <property type="molecule type" value="Genomic_DNA"/>
</dbReference>
<evidence type="ECO:0000313" key="2">
    <source>
        <dbReference type="EMBL" id="MBB6168037.1"/>
    </source>
</evidence>
<dbReference type="Proteomes" id="UP000588017">
    <property type="component" value="Unassembled WGS sequence"/>
</dbReference>
<evidence type="ECO:0000313" key="3">
    <source>
        <dbReference type="Proteomes" id="UP000588017"/>
    </source>
</evidence>
<gene>
    <name evidence="2" type="ORF">HNQ73_001660</name>
</gene>
<evidence type="ECO:0000256" key="1">
    <source>
        <dbReference type="SAM" id="MobiDB-lite"/>
    </source>
</evidence>
<feature type="region of interest" description="Disordered" evidence="1">
    <location>
        <begin position="1"/>
        <end position="37"/>
    </location>
</feature>
<protein>
    <submittedName>
        <fullName evidence="2">Uncharacterized protein</fullName>
    </submittedName>
</protein>
<proteinExistence type="predicted"/>
<comment type="caution">
    <text evidence="2">The sequence shown here is derived from an EMBL/GenBank/DDBJ whole genome shotgun (WGS) entry which is preliminary data.</text>
</comment>
<keyword evidence="3" id="KW-1185">Reference proteome</keyword>
<organism evidence="2 3">
    <name type="scientific">Chelatococcus composti</name>
    <dbReference type="NCBI Taxonomy" id="1743235"/>
    <lineage>
        <taxon>Bacteria</taxon>
        <taxon>Pseudomonadati</taxon>
        <taxon>Pseudomonadota</taxon>
        <taxon>Alphaproteobacteria</taxon>
        <taxon>Hyphomicrobiales</taxon>
        <taxon>Chelatococcaceae</taxon>
        <taxon>Chelatococcus</taxon>
    </lineage>
</organism>
<sequence length="63" mass="6925">MDDNAPPRSAVPIRVRAPVQAAQITTGPEGPVALHRNGKAQRRLAQKRWMRSQASISFSFEVA</sequence>
<accession>A0A841K6A4</accession>
<dbReference type="AlphaFoldDB" id="A0A841K6A4"/>
<name>A0A841K6A4_9HYPH</name>